<dbReference type="Proteomes" id="UP000594262">
    <property type="component" value="Unplaced"/>
</dbReference>
<dbReference type="InterPro" id="IPR005828">
    <property type="entry name" value="MFS_sugar_transport-like"/>
</dbReference>
<evidence type="ECO:0000313" key="8">
    <source>
        <dbReference type="Proteomes" id="UP000594262"/>
    </source>
</evidence>
<organism evidence="7 8">
    <name type="scientific">Clytia hemisphaerica</name>
    <dbReference type="NCBI Taxonomy" id="252671"/>
    <lineage>
        <taxon>Eukaryota</taxon>
        <taxon>Metazoa</taxon>
        <taxon>Cnidaria</taxon>
        <taxon>Hydrozoa</taxon>
        <taxon>Hydroidolina</taxon>
        <taxon>Leptothecata</taxon>
        <taxon>Obeliida</taxon>
        <taxon>Clytiidae</taxon>
        <taxon>Clytia</taxon>
    </lineage>
</organism>
<keyword evidence="2 5" id="KW-0812">Transmembrane</keyword>
<feature type="transmembrane region" description="Helical" evidence="5">
    <location>
        <begin position="418"/>
        <end position="437"/>
    </location>
</feature>
<evidence type="ECO:0000256" key="5">
    <source>
        <dbReference type="SAM" id="Phobius"/>
    </source>
</evidence>
<feature type="transmembrane region" description="Helical" evidence="5">
    <location>
        <begin position="443"/>
        <end position="463"/>
    </location>
</feature>
<feature type="transmembrane region" description="Helical" evidence="5">
    <location>
        <begin position="188"/>
        <end position="206"/>
    </location>
</feature>
<evidence type="ECO:0000256" key="1">
    <source>
        <dbReference type="ARBA" id="ARBA00004141"/>
    </source>
</evidence>
<dbReference type="InterPro" id="IPR036259">
    <property type="entry name" value="MFS_trans_sf"/>
</dbReference>
<reference evidence="7" key="1">
    <citation type="submission" date="2021-01" db="UniProtKB">
        <authorList>
            <consortium name="EnsemblMetazoa"/>
        </authorList>
    </citation>
    <scope>IDENTIFICATION</scope>
</reference>
<evidence type="ECO:0000256" key="4">
    <source>
        <dbReference type="ARBA" id="ARBA00023136"/>
    </source>
</evidence>
<dbReference type="SUPFAM" id="SSF103473">
    <property type="entry name" value="MFS general substrate transporter"/>
    <property type="match status" value="1"/>
</dbReference>
<dbReference type="EnsemblMetazoa" id="CLYHEMT020064.1">
    <property type="protein sequence ID" value="CLYHEMP020064.1"/>
    <property type="gene ID" value="CLYHEMG020064"/>
</dbReference>
<dbReference type="PROSITE" id="PS50850">
    <property type="entry name" value="MFS"/>
    <property type="match status" value="1"/>
</dbReference>
<dbReference type="GeneID" id="136823478"/>
<feature type="transmembrane region" description="Helical" evidence="5">
    <location>
        <begin position="387"/>
        <end position="411"/>
    </location>
</feature>
<dbReference type="GO" id="GO:0022857">
    <property type="term" value="F:transmembrane transporter activity"/>
    <property type="evidence" value="ECO:0007669"/>
    <property type="project" value="InterPro"/>
</dbReference>
<dbReference type="OrthoDB" id="3936150at2759"/>
<keyword evidence="8" id="KW-1185">Reference proteome</keyword>
<evidence type="ECO:0000259" key="6">
    <source>
        <dbReference type="PROSITE" id="PS50850"/>
    </source>
</evidence>
<dbReference type="GO" id="GO:0016020">
    <property type="term" value="C:membrane"/>
    <property type="evidence" value="ECO:0007669"/>
    <property type="project" value="UniProtKB-SubCell"/>
</dbReference>
<evidence type="ECO:0000256" key="3">
    <source>
        <dbReference type="ARBA" id="ARBA00022989"/>
    </source>
</evidence>
<feature type="domain" description="Major facilitator superfamily (MFS) profile" evidence="6">
    <location>
        <begin position="67"/>
        <end position="528"/>
    </location>
</feature>
<dbReference type="Gene3D" id="1.20.1250.20">
    <property type="entry name" value="MFS general substrate transporter like domains"/>
    <property type="match status" value="1"/>
</dbReference>
<dbReference type="InterPro" id="IPR005829">
    <property type="entry name" value="Sugar_transporter_CS"/>
</dbReference>
<evidence type="ECO:0000256" key="2">
    <source>
        <dbReference type="ARBA" id="ARBA00022692"/>
    </source>
</evidence>
<proteinExistence type="predicted"/>
<comment type="subcellular location">
    <subcellularLocation>
        <location evidence="1">Membrane</location>
        <topology evidence="1">Multi-pass membrane protein</topology>
    </subcellularLocation>
</comment>
<feature type="transmembrane region" description="Helical" evidence="5">
    <location>
        <begin position="273"/>
        <end position="292"/>
    </location>
</feature>
<keyword evidence="4 5" id="KW-0472">Membrane</keyword>
<feature type="transmembrane region" description="Helical" evidence="5">
    <location>
        <begin position="244"/>
        <end position="267"/>
    </location>
</feature>
<keyword evidence="3 5" id="KW-1133">Transmembrane helix</keyword>
<dbReference type="InterPro" id="IPR020846">
    <property type="entry name" value="MFS_dom"/>
</dbReference>
<accession>A0A7M5X9M0</accession>
<dbReference type="Pfam" id="PF00083">
    <property type="entry name" value="Sugar_tr"/>
    <property type="match status" value="1"/>
</dbReference>
<feature type="transmembrane region" description="Helical" evidence="5">
    <location>
        <begin position="155"/>
        <end position="176"/>
    </location>
</feature>
<protein>
    <recommendedName>
        <fullName evidence="6">Major facilitator superfamily (MFS) profile domain-containing protein</fullName>
    </recommendedName>
</protein>
<feature type="transmembrane region" description="Helical" evidence="5">
    <location>
        <begin position="67"/>
        <end position="90"/>
    </location>
</feature>
<dbReference type="PROSITE" id="PS00216">
    <property type="entry name" value="SUGAR_TRANSPORT_1"/>
    <property type="match status" value="1"/>
</dbReference>
<name>A0A7M5X9M0_9CNID</name>
<feature type="transmembrane region" description="Helical" evidence="5">
    <location>
        <begin position="354"/>
        <end position="375"/>
    </location>
</feature>
<feature type="transmembrane region" description="Helical" evidence="5">
    <location>
        <begin position="503"/>
        <end position="523"/>
    </location>
</feature>
<sequence>MSDKEELLGIEDVDLDDDLEDDSEVEFEFPLKNVVGGESRSSNQEDQNNVTIDEYLIKTGECGKYQIIMVFLMGFAMIPMSFPPLIFYYIGYDPPWSCTANVSHPNGTFCTTHNASQLFKHTENDRCSLNQGEWHYMNHGRSSVVTEFNLVCKDAWLDALTGSIVFVGWGIGILTLGYLSDQYGRKKILYPAMLLTLLALMAHAFVTSIWQLLVVRFIMGFVYSGPALNHYILSTEIVGPNRRALASTLSSCAWPIGAFLMTIKAYYLNNWRHLALFSSVPYMFGLITCICVPESFRWLHVKGRTAEAEKILQKASKCNNTNFINDLSLEKYQNSSQEKAKKVSYLVLFKSCKLFVMMISQAFIWFNSGMVYYALSWAFSDLGGNMYLNFVWSTLIELPGALISYFLLNFIGRKKTCIIIYLLTGLFCLVVTCIPESEKVARLVFGLLGKLMASAGFMSIYMWSSEIYPTCLRTQGMGINIVTSRAGAATSPFIKLLNRIHPAAPFGLMTTTCFISMLLAFVLPETFRKPTRETLDDIYQDNKTYTHKIHFASFTQEDGGGDEGMVRIDGNENDEDIEDTEHLLASPGDYAIA</sequence>
<dbReference type="PANTHER" id="PTHR24064">
    <property type="entry name" value="SOLUTE CARRIER FAMILY 22 MEMBER"/>
    <property type="match status" value="1"/>
</dbReference>
<dbReference type="CDD" id="cd17317">
    <property type="entry name" value="MFS_SLC22"/>
    <property type="match status" value="1"/>
</dbReference>
<evidence type="ECO:0000313" key="7">
    <source>
        <dbReference type="EnsemblMetazoa" id="CLYHEMP020064.1"/>
    </source>
</evidence>
<dbReference type="AlphaFoldDB" id="A0A7M5X9M0"/>
<dbReference type="RefSeq" id="XP_066935772.1">
    <property type="nucleotide sequence ID" value="XM_067079671.1"/>
</dbReference>